<dbReference type="SMART" id="SM00355">
    <property type="entry name" value="ZnF_C2H2"/>
    <property type="match status" value="3"/>
</dbReference>
<feature type="region of interest" description="Disordered" evidence="11">
    <location>
        <begin position="1"/>
        <end position="66"/>
    </location>
</feature>
<keyword evidence="3" id="KW-0677">Repeat</keyword>
<sequence length="305" mass="33052">MSSPAPSSSPPSPTIFRPWQPTSASQDRPRTPRPTQRQDRGEGGATKRPRDPSSSSSRSPPPPPYKLARALSTDIQHNKMAAPSPASFLPAGFHFHSAVSCLPPTTVATDTLGGLGGFGGLGELVPLLGGLVPAAEVERVCAKRPRPKRFSCNQCGSAFSNKGQLKGHVRIHTGERPFACGHRGCNKRFTRNEELTRHTRIHSGARPFPCPLCDKRFGRKDHLKKHVRTHQRPLQVAPPGPPTMAPRSAPHLPLPPVPPLSFTMPMSIPSPLTATLASLAATQPLLHHLHHLHHHLQLPHTPPRS</sequence>
<dbReference type="PROSITE" id="PS00028">
    <property type="entry name" value="ZINC_FINGER_C2H2_1"/>
    <property type="match status" value="3"/>
</dbReference>
<dbReference type="Gene3D" id="3.30.160.60">
    <property type="entry name" value="Classic Zinc Finger"/>
    <property type="match status" value="3"/>
</dbReference>
<evidence type="ECO:0000256" key="8">
    <source>
        <dbReference type="ARBA" id="ARBA00023163"/>
    </source>
</evidence>
<dbReference type="Proteomes" id="UP001292094">
    <property type="component" value="Unassembled WGS sequence"/>
</dbReference>
<keyword evidence="4 10" id="KW-0863">Zinc-finger</keyword>
<comment type="caution">
    <text evidence="13">The sequence shown here is derived from an EMBL/GenBank/DDBJ whole genome shotgun (WGS) entry which is preliminary data.</text>
</comment>
<dbReference type="GO" id="GO:0000978">
    <property type="term" value="F:RNA polymerase II cis-regulatory region sequence-specific DNA binding"/>
    <property type="evidence" value="ECO:0007669"/>
    <property type="project" value="TreeGrafter"/>
</dbReference>
<evidence type="ECO:0000256" key="10">
    <source>
        <dbReference type="PROSITE-ProRule" id="PRU00042"/>
    </source>
</evidence>
<evidence type="ECO:0000256" key="11">
    <source>
        <dbReference type="SAM" id="MobiDB-lite"/>
    </source>
</evidence>
<proteinExistence type="predicted"/>
<feature type="domain" description="C2H2-type" evidence="12">
    <location>
        <begin position="150"/>
        <end position="177"/>
    </location>
</feature>
<feature type="domain" description="C2H2-type" evidence="12">
    <location>
        <begin position="208"/>
        <end position="230"/>
    </location>
</feature>
<evidence type="ECO:0000256" key="4">
    <source>
        <dbReference type="ARBA" id="ARBA00022771"/>
    </source>
</evidence>
<feature type="region of interest" description="Disordered" evidence="11">
    <location>
        <begin position="227"/>
        <end position="252"/>
    </location>
</feature>
<evidence type="ECO:0000256" key="1">
    <source>
        <dbReference type="ARBA" id="ARBA00004123"/>
    </source>
</evidence>
<evidence type="ECO:0000256" key="2">
    <source>
        <dbReference type="ARBA" id="ARBA00022723"/>
    </source>
</evidence>
<dbReference type="PANTHER" id="PTHR23235">
    <property type="entry name" value="KRUEPPEL-LIKE TRANSCRIPTION FACTOR"/>
    <property type="match status" value="1"/>
</dbReference>
<evidence type="ECO:0000313" key="14">
    <source>
        <dbReference type="Proteomes" id="UP001292094"/>
    </source>
</evidence>
<dbReference type="PROSITE" id="PS50157">
    <property type="entry name" value="ZINC_FINGER_C2H2_2"/>
    <property type="match status" value="3"/>
</dbReference>
<evidence type="ECO:0000256" key="6">
    <source>
        <dbReference type="ARBA" id="ARBA00023015"/>
    </source>
</evidence>
<evidence type="ECO:0000256" key="5">
    <source>
        <dbReference type="ARBA" id="ARBA00022833"/>
    </source>
</evidence>
<dbReference type="EMBL" id="JAWZYT010002571">
    <property type="protein sequence ID" value="KAK4303530.1"/>
    <property type="molecule type" value="Genomic_DNA"/>
</dbReference>
<dbReference type="GO" id="GO:0005634">
    <property type="term" value="C:nucleus"/>
    <property type="evidence" value="ECO:0007669"/>
    <property type="project" value="UniProtKB-SubCell"/>
</dbReference>
<accession>A0AAE1U269</accession>
<dbReference type="GO" id="GO:0008270">
    <property type="term" value="F:zinc ion binding"/>
    <property type="evidence" value="ECO:0007669"/>
    <property type="project" value="UniProtKB-KW"/>
</dbReference>
<dbReference type="InterPro" id="IPR036236">
    <property type="entry name" value="Znf_C2H2_sf"/>
</dbReference>
<organism evidence="13 14">
    <name type="scientific">Petrolisthes manimaculis</name>
    <dbReference type="NCBI Taxonomy" id="1843537"/>
    <lineage>
        <taxon>Eukaryota</taxon>
        <taxon>Metazoa</taxon>
        <taxon>Ecdysozoa</taxon>
        <taxon>Arthropoda</taxon>
        <taxon>Crustacea</taxon>
        <taxon>Multicrustacea</taxon>
        <taxon>Malacostraca</taxon>
        <taxon>Eumalacostraca</taxon>
        <taxon>Eucarida</taxon>
        <taxon>Decapoda</taxon>
        <taxon>Pleocyemata</taxon>
        <taxon>Anomura</taxon>
        <taxon>Galatheoidea</taxon>
        <taxon>Porcellanidae</taxon>
        <taxon>Petrolisthes</taxon>
    </lineage>
</organism>
<keyword evidence="9" id="KW-0539">Nucleus</keyword>
<evidence type="ECO:0000313" key="13">
    <source>
        <dbReference type="EMBL" id="KAK4303530.1"/>
    </source>
</evidence>
<dbReference type="InterPro" id="IPR013087">
    <property type="entry name" value="Znf_C2H2_type"/>
</dbReference>
<dbReference type="PANTHER" id="PTHR23235:SF139">
    <property type="entry name" value="HUCKEBEIN"/>
    <property type="match status" value="1"/>
</dbReference>
<keyword evidence="6" id="KW-0805">Transcription regulation</keyword>
<evidence type="ECO:0000259" key="12">
    <source>
        <dbReference type="PROSITE" id="PS50157"/>
    </source>
</evidence>
<dbReference type="AlphaFoldDB" id="A0AAE1U269"/>
<keyword evidence="8" id="KW-0804">Transcription</keyword>
<evidence type="ECO:0000256" key="3">
    <source>
        <dbReference type="ARBA" id="ARBA00022737"/>
    </source>
</evidence>
<feature type="domain" description="C2H2-type" evidence="12">
    <location>
        <begin position="178"/>
        <end position="207"/>
    </location>
</feature>
<keyword evidence="2" id="KW-0479">Metal-binding</keyword>
<dbReference type="Pfam" id="PF00096">
    <property type="entry name" value="zf-C2H2"/>
    <property type="match status" value="3"/>
</dbReference>
<comment type="subcellular location">
    <subcellularLocation>
        <location evidence="1">Nucleus</location>
    </subcellularLocation>
</comment>
<evidence type="ECO:0000256" key="7">
    <source>
        <dbReference type="ARBA" id="ARBA00023125"/>
    </source>
</evidence>
<protein>
    <recommendedName>
        <fullName evidence="12">C2H2-type domain-containing protein</fullName>
    </recommendedName>
</protein>
<keyword evidence="5" id="KW-0862">Zinc</keyword>
<dbReference type="GO" id="GO:0000981">
    <property type="term" value="F:DNA-binding transcription factor activity, RNA polymerase II-specific"/>
    <property type="evidence" value="ECO:0007669"/>
    <property type="project" value="TreeGrafter"/>
</dbReference>
<dbReference type="FunFam" id="3.30.160.60:FF:000646">
    <property type="entry name" value="Myeloid zinc finger 1"/>
    <property type="match status" value="1"/>
</dbReference>
<gene>
    <name evidence="13" type="ORF">Pmani_024466</name>
</gene>
<dbReference type="SUPFAM" id="SSF57667">
    <property type="entry name" value="beta-beta-alpha zinc fingers"/>
    <property type="match status" value="2"/>
</dbReference>
<dbReference type="FunFam" id="3.30.160.60:FF:000125">
    <property type="entry name" value="Putative zinc finger protein 143"/>
    <property type="match status" value="1"/>
</dbReference>
<keyword evidence="14" id="KW-1185">Reference proteome</keyword>
<dbReference type="FunFam" id="3.30.160.60:FF:001182">
    <property type="entry name" value="Zinc finger, C2H2 type"/>
    <property type="match status" value="1"/>
</dbReference>
<reference evidence="13" key="1">
    <citation type="submission" date="2023-11" db="EMBL/GenBank/DDBJ databases">
        <title>Genome assemblies of two species of porcelain crab, Petrolisthes cinctipes and Petrolisthes manimaculis (Anomura: Porcellanidae).</title>
        <authorList>
            <person name="Angst P."/>
        </authorList>
    </citation>
    <scope>NUCLEOTIDE SEQUENCE</scope>
    <source>
        <strain evidence="13">PB745_02</strain>
        <tissue evidence="13">Gill</tissue>
    </source>
</reference>
<name>A0AAE1U269_9EUCA</name>
<evidence type="ECO:0000256" key="9">
    <source>
        <dbReference type="ARBA" id="ARBA00023242"/>
    </source>
</evidence>
<keyword evidence="7" id="KW-0238">DNA-binding</keyword>